<sequence length="66" mass="7344">MDDVKFKRFFASLLTIIGIFVVLFACAAFMSDRPVLGFSITKWESIVPFAVGIIFLLSGVNLINRS</sequence>
<feature type="transmembrane region" description="Helical" evidence="1">
    <location>
        <begin position="9"/>
        <end position="30"/>
    </location>
</feature>
<gene>
    <name evidence="2" type="ORF">GCM10007390_08020</name>
</gene>
<keyword evidence="1" id="KW-0472">Membrane</keyword>
<feature type="transmembrane region" description="Helical" evidence="1">
    <location>
        <begin position="45"/>
        <end position="63"/>
    </location>
</feature>
<proteinExistence type="predicted"/>
<keyword evidence="1" id="KW-1133">Transmembrane helix</keyword>
<dbReference type="RefSeq" id="WP_189563050.1">
    <property type="nucleotide sequence ID" value="NZ_BMXF01000001.1"/>
</dbReference>
<evidence type="ECO:0000313" key="3">
    <source>
        <dbReference type="Proteomes" id="UP000598271"/>
    </source>
</evidence>
<evidence type="ECO:0000256" key="1">
    <source>
        <dbReference type="SAM" id="Phobius"/>
    </source>
</evidence>
<comment type="caution">
    <text evidence="2">The sequence shown here is derived from an EMBL/GenBank/DDBJ whole genome shotgun (WGS) entry which is preliminary data.</text>
</comment>
<keyword evidence="1" id="KW-0812">Transmembrane</keyword>
<name>A0A8J3D1V1_9BACT</name>
<organism evidence="2 3">
    <name type="scientific">Persicitalea jodogahamensis</name>
    <dbReference type="NCBI Taxonomy" id="402147"/>
    <lineage>
        <taxon>Bacteria</taxon>
        <taxon>Pseudomonadati</taxon>
        <taxon>Bacteroidota</taxon>
        <taxon>Cytophagia</taxon>
        <taxon>Cytophagales</taxon>
        <taxon>Spirosomataceae</taxon>
        <taxon>Persicitalea</taxon>
    </lineage>
</organism>
<dbReference type="PROSITE" id="PS51257">
    <property type="entry name" value="PROKAR_LIPOPROTEIN"/>
    <property type="match status" value="1"/>
</dbReference>
<accession>A0A8J3D1V1</accession>
<reference evidence="2 3" key="1">
    <citation type="journal article" date="2014" name="Int. J. Syst. Evol. Microbiol.">
        <title>Complete genome sequence of Corynebacterium casei LMG S-19264T (=DSM 44701T), isolated from a smear-ripened cheese.</title>
        <authorList>
            <consortium name="US DOE Joint Genome Institute (JGI-PGF)"/>
            <person name="Walter F."/>
            <person name="Albersmeier A."/>
            <person name="Kalinowski J."/>
            <person name="Ruckert C."/>
        </authorList>
    </citation>
    <scope>NUCLEOTIDE SEQUENCE [LARGE SCALE GENOMIC DNA]</scope>
    <source>
        <strain evidence="2 3">KCTC 12866</strain>
    </source>
</reference>
<dbReference type="Proteomes" id="UP000598271">
    <property type="component" value="Unassembled WGS sequence"/>
</dbReference>
<protein>
    <submittedName>
        <fullName evidence="2">Uncharacterized protein</fullName>
    </submittedName>
</protein>
<dbReference type="EMBL" id="BMXF01000001">
    <property type="protein sequence ID" value="GHB56996.1"/>
    <property type="molecule type" value="Genomic_DNA"/>
</dbReference>
<evidence type="ECO:0000313" key="2">
    <source>
        <dbReference type="EMBL" id="GHB56996.1"/>
    </source>
</evidence>
<keyword evidence="3" id="KW-1185">Reference proteome</keyword>
<dbReference type="AlphaFoldDB" id="A0A8J3D1V1"/>